<dbReference type="EMBL" id="MU006783">
    <property type="protein sequence ID" value="KAF2641066.1"/>
    <property type="molecule type" value="Genomic_DNA"/>
</dbReference>
<name>A0A6A6RZS2_9PLEO</name>
<accession>A0A6A6RZS2</accession>
<reference evidence="1" key="1">
    <citation type="journal article" date="2020" name="Stud. Mycol.">
        <title>101 Dothideomycetes genomes: a test case for predicting lifestyles and emergence of pathogens.</title>
        <authorList>
            <person name="Haridas S."/>
            <person name="Albert R."/>
            <person name="Binder M."/>
            <person name="Bloem J."/>
            <person name="Labutti K."/>
            <person name="Salamov A."/>
            <person name="Andreopoulos B."/>
            <person name="Baker S."/>
            <person name="Barry K."/>
            <person name="Bills G."/>
            <person name="Bluhm B."/>
            <person name="Cannon C."/>
            <person name="Castanera R."/>
            <person name="Culley D."/>
            <person name="Daum C."/>
            <person name="Ezra D."/>
            <person name="Gonzalez J."/>
            <person name="Henrissat B."/>
            <person name="Kuo A."/>
            <person name="Liang C."/>
            <person name="Lipzen A."/>
            <person name="Lutzoni F."/>
            <person name="Magnuson J."/>
            <person name="Mondo S."/>
            <person name="Nolan M."/>
            <person name="Ohm R."/>
            <person name="Pangilinan J."/>
            <person name="Park H.-J."/>
            <person name="Ramirez L."/>
            <person name="Alfaro M."/>
            <person name="Sun H."/>
            <person name="Tritt A."/>
            <person name="Yoshinaga Y."/>
            <person name="Zwiers L.-H."/>
            <person name="Turgeon B."/>
            <person name="Goodwin S."/>
            <person name="Spatafora J."/>
            <person name="Crous P."/>
            <person name="Grigoriev I."/>
        </authorList>
    </citation>
    <scope>NUCLEOTIDE SEQUENCE</scope>
    <source>
        <strain evidence="1">CBS 473.64</strain>
    </source>
</reference>
<gene>
    <name evidence="1" type="ORF">P280DRAFT_301238</name>
</gene>
<organism evidence="1 2">
    <name type="scientific">Massarina eburnea CBS 473.64</name>
    <dbReference type="NCBI Taxonomy" id="1395130"/>
    <lineage>
        <taxon>Eukaryota</taxon>
        <taxon>Fungi</taxon>
        <taxon>Dikarya</taxon>
        <taxon>Ascomycota</taxon>
        <taxon>Pezizomycotina</taxon>
        <taxon>Dothideomycetes</taxon>
        <taxon>Pleosporomycetidae</taxon>
        <taxon>Pleosporales</taxon>
        <taxon>Massarineae</taxon>
        <taxon>Massarinaceae</taxon>
        <taxon>Massarina</taxon>
    </lineage>
</organism>
<dbReference type="Proteomes" id="UP000799753">
    <property type="component" value="Unassembled WGS sequence"/>
</dbReference>
<keyword evidence="2" id="KW-1185">Reference proteome</keyword>
<evidence type="ECO:0000313" key="1">
    <source>
        <dbReference type="EMBL" id="KAF2641066.1"/>
    </source>
</evidence>
<evidence type="ECO:0000313" key="2">
    <source>
        <dbReference type="Proteomes" id="UP000799753"/>
    </source>
</evidence>
<dbReference type="AlphaFoldDB" id="A0A6A6RZS2"/>
<sequence>MLKAMCDNYSVFCEKLESLQVSVKDSSVYDKQSARLTECIDALQTLQQAPSLSVEDLRKTDESLRTMHEK</sequence>
<proteinExistence type="predicted"/>
<protein>
    <submittedName>
        <fullName evidence="1">Uncharacterized protein</fullName>
    </submittedName>
</protein>